<keyword evidence="1" id="KW-1133">Transmembrane helix</keyword>
<evidence type="ECO:0008006" key="4">
    <source>
        <dbReference type="Google" id="ProtNLM"/>
    </source>
</evidence>
<reference evidence="2 3" key="1">
    <citation type="submission" date="2020-10" db="EMBL/GenBank/DDBJ databases">
        <authorList>
            <person name="Castelo-Branco R."/>
            <person name="Eusebio N."/>
            <person name="Adriana R."/>
            <person name="Vieira A."/>
            <person name="Brugerolle De Fraissinette N."/>
            <person name="Rezende De Castro R."/>
            <person name="Schneider M.P."/>
            <person name="Vasconcelos V."/>
            <person name="Leao P.N."/>
        </authorList>
    </citation>
    <scope>NUCLEOTIDE SEQUENCE [LARGE SCALE GENOMIC DNA]</scope>
    <source>
        <strain evidence="2 3">LEGE 06123</strain>
    </source>
</reference>
<accession>A0ABR9UXY4</accession>
<feature type="transmembrane region" description="Helical" evidence="1">
    <location>
        <begin position="6"/>
        <end position="27"/>
    </location>
</feature>
<name>A0ABR9UXY4_9CHRO</name>
<dbReference type="RefSeq" id="WP_193933830.1">
    <property type="nucleotide sequence ID" value="NZ_CAWPMZ010000090.1"/>
</dbReference>
<keyword evidence="3" id="KW-1185">Reference proteome</keyword>
<evidence type="ECO:0000256" key="1">
    <source>
        <dbReference type="SAM" id="Phobius"/>
    </source>
</evidence>
<gene>
    <name evidence="2" type="ORF">IQ230_19025</name>
</gene>
<keyword evidence="1" id="KW-0812">Transmembrane</keyword>
<sequence>MLEIVLYSLFVGSLGLQAVALGGWMHWQQHLRANQEEEEEILTQYETRENSIVEPLPNGAAKQLKDPRLVGWEFKIVRANRNVFRNSQVLQKLCQEEAESGWILLEKLDDRRVRFKRPIALREIIKSEYLKHEPYRSHYGSSWQPWNWVAAIAVLVAMTLPAYLGYALVSRTFASSSQTEPTPATFPPLEPSSER</sequence>
<proteinExistence type="predicted"/>
<evidence type="ECO:0000313" key="2">
    <source>
        <dbReference type="EMBL" id="MBE9192400.1"/>
    </source>
</evidence>
<protein>
    <recommendedName>
        <fullName evidence="4">DUF4177 domain-containing protein</fullName>
    </recommendedName>
</protein>
<dbReference type="EMBL" id="JADEWN010000054">
    <property type="protein sequence ID" value="MBE9192400.1"/>
    <property type="molecule type" value="Genomic_DNA"/>
</dbReference>
<comment type="caution">
    <text evidence="2">The sequence shown here is derived from an EMBL/GenBank/DDBJ whole genome shotgun (WGS) entry which is preliminary data.</text>
</comment>
<feature type="transmembrane region" description="Helical" evidence="1">
    <location>
        <begin position="146"/>
        <end position="169"/>
    </location>
</feature>
<dbReference type="Proteomes" id="UP000651156">
    <property type="component" value="Unassembled WGS sequence"/>
</dbReference>
<evidence type="ECO:0000313" key="3">
    <source>
        <dbReference type="Proteomes" id="UP000651156"/>
    </source>
</evidence>
<organism evidence="2 3">
    <name type="scientific">Gloeocapsopsis crepidinum LEGE 06123</name>
    <dbReference type="NCBI Taxonomy" id="588587"/>
    <lineage>
        <taxon>Bacteria</taxon>
        <taxon>Bacillati</taxon>
        <taxon>Cyanobacteriota</taxon>
        <taxon>Cyanophyceae</taxon>
        <taxon>Oscillatoriophycideae</taxon>
        <taxon>Chroococcales</taxon>
        <taxon>Chroococcaceae</taxon>
        <taxon>Gloeocapsopsis</taxon>
    </lineage>
</organism>
<keyword evidence="1" id="KW-0472">Membrane</keyword>